<keyword evidence="3 7" id="KW-0347">Helicase</keyword>
<dbReference type="SUPFAM" id="SSF52540">
    <property type="entry name" value="P-loop containing nucleoside triphosphate hydrolases"/>
    <property type="match status" value="2"/>
</dbReference>
<reference evidence="7" key="1">
    <citation type="journal article" date="2017" name="Gigascience">
        <title>The genome draft of coconut (Cocos nucifera).</title>
        <authorList>
            <person name="Xiao Y."/>
            <person name="Xu P."/>
            <person name="Fan H."/>
            <person name="Baudouin L."/>
            <person name="Xia W."/>
            <person name="Bocs S."/>
            <person name="Xu J."/>
            <person name="Li Q."/>
            <person name="Guo A."/>
            <person name="Zhou L."/>
            <person name="Li J."/>
            <person name="Wu Y."/>
            <person name="Ma Z."/>
            <person name="Armero A."/>
            <person name="Issali A.E."/>
            <person name="Liu N."/>
            <person name="Peng M."/>
            <person name="Yang Y."/>
        </authorList>
    </citation>
    <scope>NUCLEOTIDE SEQUENCE</scope>
    <source>
        <tissue evidence="7">Spear leaf of Hainan Tall coconut</tissue>
    </source>
</reference>
<dbReference type="GO" id="GO:0004386">
    <property type="term" value="F:helicase activity"/>
    <property type="evidence" value="ECO:0007669"/>
    <property type="project" value="UniProtKB-KW"/>
</dbReference>
<evidence type="ECO:0000256" key="5">
    <source>
        <dbReference type="SAM" id="MobiDB-lite"/>
    </source>
</evidence>
<dbReference type="OrthoDB" id="1902637at2759"/>
<keyword evidence="1" id="KW-0547">Nucleotide-binding</keyword>
<reference evidence="7" key="2">
    <citation type="submission" date="2019-07" db="EMBL/GenBank/DDBJ databases">
        <authorList>
            <person name="Yang Y."/>
            <person name="Bocs S."/>
            <person name="Baudouin L."/>
        </authorList>
    </citation>
    <scope>NUCLEOTIDE SEQUENCE</scope>
    <source>
        <tissue evidence="7">Spear leaf of Hainan Tall coconut</tissue>
    </source>
</reference>
<evidence type="ECO:0000259" key="6">
    <source>
        <dbReference type="Pfam" id="PF00270"/>
    </source>
</evidence>
<evidence type="ECO:0000313" key="8">
    <source>
        <dbReference type="Proteomes" id="UP000797356"/>
    </source>
</evidence>
<feature type="compositionally biased region" description="Basic residues" evidence="5">
    <location>
        <begin position="9"/>
        <end position="20"/>
    </location>
</feature>
<dbReference type="GO" id="GO:0016787">
    <property type="term" value="F:hydrolase activity"/>
    <property type="evidence" value="ECO:0007669"/>
    <property type="project" value="UniProtKB-KW"/>
</dbReference>
<dbReference type="AlphaFoldDB" id="A0A8K0HZR3"/>
<comment type="caution">
    <text evidence="7">The sequence shown here is derived from an EMBL/GenBank/DDBJ whole genome shotgun (WGS) entry which is preliminary data.</text>
</comment>
<dbReference type="GO" id="GO:0005524">
    <property type="term" value="F:ATP binding"/>
    <property type="evidence" value="ECO:0007669"/>
    <property type="project" value="UniProtKB-KW"/>
</dbReference>
<keyword evidence="8" id="KW-1185">Reference proteome</keyword>
<evidence type="ECO:0000256" key="4">
    <source>
        <dbReference type="ARBA" id="ARBA00022840"/>
    </source>
</evidence>
<protein>
    <submittedName>
        <fullName evidence="7">ATP-dependent RNA helicase DBP2</fullName>
    </submittedName>
</protein>
<sequence length="529" mass="58091">MAKGDDAVRRKRNKTHRKRMRNSDSAVSARVASIIAAKHRRKAGKRRICEGMCFSLPTPDDPFNDRHGKKGVAKTRAARRANENRKSHALPKEVPPPGLAAENKVNQVDIGPNHEGERRPGGKGGGDGGCSDYSSPSKFLILCLNAIQDAWVEEGTSDGSVEGNLLASTWGVEFWRCCSAGSDISDTSGACASREQIAWLVSTASDIIAQKEKQGIFVTSPFLVYLVPSQEKAVQVRSLCKPLKAFGIHTVSLHPSASIDHQVHGLKSCEPEFVVSTPERLLELVALRAIDISNTSLLVIDGLKKFLDLGFVDKVYSVRDSITRDPRMVLFSDSYEEGLKPVVQNLLRKPLSRLSLYDSAASQSAFISQYVHFCTSEKDKLLKAIQILAQTLSNQTPHCVKVLFILGTASKAQMLISSLNAEGYALSNDSASDCFIIADSEKGTKVMVKDKENVQKAEVEEFETVMFVDLPSSIEDYVEILTRIARHSVTGMLHSFFWKADAPLSQPLINVLEQCGQRVPEVLRSFDSS</sequence>
<keyword evidence="2" id="KW-0378">Hydrolase</keyword>
<dbReference type="Gene3D" id="3.40.50.300">
    <property type="entry name" value="P-loop containing nucleotide triphosphate hydrolases"/>
    <property type="match status" value="2"/>
</dbReference>
<dbReference type="Proteomes" id="UP000797356">
    <property type="component" value="Chromosome 2"/>
</dbReference>
<dbReference type="InterPro" id="IPR011545">
    <property type="entry name" value="DEAD/DEAH_box_helicase_dom"/>
</dbReference>
<dbReference type="PANTHER" id="PTHR47960">
    <property type="entry name" value="DEAD-BOX ATP-DEPENDENT RNA HELICASE 50"/>
    <property type="match status" value="1"/>
</dbReference>
<dbReference type="Pfam" id="PF00270">
    <property type="entry name" value="DEAD"/>
    <property type="match status" value="1"/>
</dbReference>
<dbReference type="InterPro" id="IPR027417">
    <property type="entry name" value="P-loop_NTPase"/>
</dbReference>
<feature type="compositionally biased region" description="Basic residues" evidence="5">
    <location>
        <begin position="67"/>
        <end position="79"/>
    </location>
</feature>
<proteinExistence type="predicted"/>
<dbReference type="GO" id="GO:0003676">
    <property type="term" value="F:nucleic acid binding"/>
    <property type="evidence" value="ECO:0007669"/>
    <property type="project" value="InterPro"/>
</dbReference>
<evidence type="ECO:0000313" key="7">
    <source>
        <dbReference type="EMBL" id="KAG1330977.1"/>
    </source>
</evidence>
<feature type="region of interest" description="Disordered" evidence="5">
    <location>
        <begin position="1"/>
        <end position="29"/>
    </location>
</feature>
<feature type="domain" description="DEAD/DEAH-box helicase" evidence="6">
    <location>
        <begin position="221"/>
        <end position="332"/>
    </location>
</feature>
<keyword evidence="4" id="KW-0067">ATP-binding</keyword>
<accession>A0A8K0HZR3</accession>
<evidence type="ECO:0000256" key="2">
    <source>
        <dbReference type="ARBA" id="ARBA00022801"/>
    </source>
</evidence>
<evidence type="ECO:0000256" key="3">
    <source>
        <dbReference type="ARBA" id="ARBA00022806"/>
    </source>
</evidence>
<evidence type="ECO:0000256" key="1">
    <source>
        <dbReference type="ARBA" id="ARBA00022741"/>
    </source>
</evidence>
<organism evidence="7 8">
    <name type="scientific">Cocos nucifera</name>
    <name type="common">Coconut palm</name>
    <dbReference type="NCBI Taxonomy" id="13894"/>
    <lineage>
        <taxon>Eukaryota</taxon>
        <taxon>Viridiplantae</taxon>
        <taxon>Streptophyta</taxon>
        <taxon>Embryophyta</taxon>
        <taxon>Tracheophyta</taxon>
        <taxon>Spermatophyta</taxon>
        <taxon>Magnoliopsida</taxon>
        <taxon>Liliopsida</taxon>
        <taxon>Arecaceae</taxon>
        <taxon>Arecoideae</taxon>
        <taxon>Cocoseae</taxon>
        <taxon>Attaleinae</taxon>
        <taxon>Cocos</taxon>
    </lineage>
</organism>
<name>A0A8K0HZR3_COCNU</name>
<gene>
    <name evidence="7" type="ORF">COCNU_02G009450</name>
</gene>
<feature type="region of interest" description="Disordered" evidence="5">
    <location>
        <begin position="59"/>
        <end position="129"/>
    </location>
</feature>
<dbReference type="EMBL" id="CM017873">
    <property type="protein sequence ID" value="KAG1330977.1"/>
    <property type="molecule type" value="Genomic_DNA"/>
</dbReference>